<dbReference type="AlphaFoldDB" id="A0A9E8HPF6"/>
<evidence type="ECO:0000256" key="2">
    <source>
        <dbReference type="ARBA" id="ARBA00009695"/>
    </source>
</evidence>
<dbReference type="Pfam" id="PF21982">
    <property type="entry name" value="RecX_HTH1"/>
    <property type="match status" value="1"/>
</dbReference>
<reference evidence="9" key="1">
    <citation type="submission" date="2022-07" db="EMBL/GenBank/DDBJ databases">
        <title>Alkalimarinus sp. nov., isolated from gut of a Alitta virens.</title>
        <authorList>
            <person name="Yang A.I."/>
            <person name="Shin N.-R."/>
        </authorList>
    </citation>
    <scope>NUCLEOTIDE SEQUENCE</scope>
    <source>
        <strain evidence="9">FA028</strain>
    </source>
</reference>
<evidence type="ECO:0000313" key="10">
    <source>
        <dbReference type="Proteomes" id="UP001164472"/>
    </source>
</evidence>
<dbReference type="Pfam" id="PF21981">
    <property type="entry name" value="RecX_HTH3"/>
    <property type="match status" value="1"/>
</dbReference>
<dbReference type="Pfam" id="PF02631">
    <property type="entry name" value="RecX_HTH2"/>
    <property type="match status" value="1"/>
</dbReference>
<comment type="subcellular location">
    <subcellularLocation>
        <location evidence="1 5">Cytoplasm</location>
    </subcellularLocation>
</comment>
<proteinExistence type="inferred from homology"/>
<gene>
    <name evidence="5" type="primary">recX</name>
    <name evidence="9" type="ORF">NNL22_09010</name>
</gene>
<evidence type="ECO:0000256" key="5">
    <source>
        <dbReference type="HAMAP-Rule" id="MF_01114"/>
    </source>
</evidence>
<dbReference type="RefSeq" id="WP_251812844.1">
    <property type="nucleotide sequence ID" value="NZ_CP101527.1"/>
</dbReference>
<dbReference type="InterPro" id="IPR053925">
    <property type="entry name" value="RecX_HTH_3rd"/>
</dbReference>
<evidence type="ECO:0000256" key="3">
    <source>
        <dbReference type="ARBA" id="ARBA00018111"/>
    </source>
</evidence>
<evidence type="ECO:0000259" key="8">
    <source>
        <dbReference type="Pfam" id="PF21982"/>
    </source>
</evidence>
<name>A0A9E8HPF6_9ALTE</name>
<dbReference type="PANTHER" id="PTHR33602:SF1">
    <property type="entry name" value="REGULATORY PROTEIN RECX FAMILY PROTEIN"/>
    <property type="match status" value="1"/>
</dbReference>
<keyword evidence="4 5" id="KW-0963">Cytoplasm</keyword>
<dbReference type="GO" id="GO:0005737">
    <property type="term" value="C:cytoplasm"/>
    <property type="evidence" value="ECO:0007669"/>
    <property type="project" value="UniProtKB-SubCell"/>
</dbReference>
<evidence type="ECO:0000256" key="1">
    <source>
        <dbReference type="ARBA" id="ARBA00004496"/>
    </source>
</evidence>
<dbReference type="Gene3D" id="1.10.10.10">
    <property type="entry name" value="Winged helix-like DNA-binding domain superfamily/Winged helix DNA-binding domain"/>
    <property type="match status" value="3"/>
</dbReference>
<dbReference type="Proteomes" id="UP001164472">
    <property type="component" value="Chromosome"/>
</dbReference>
<feature type="domain" description="RecX third three-helical" evidence="7">
    <location>
        <begin position="116"/>
        <end position="159"/>
    </location>
</feature>
<dbReference type="EMBL" id="CP101527">
    <property type="protein sequence ID" value="UZW76696.1"/>
    <property type="molecule type" value="Genomic_DNA"/>
</dbReference>
<keyword evidence="10" id="KW-1185">Reference proteome</keyword>
<feature type="domain" description="RecX first three-helical" evidence="8">
    <location>
        <begin position="27"/>
        <end position="61"/>
    </location>
</feature>
<evidence type="ECO:0000256" key="4">
    <source>
        <dbReference type="ARBA" id="ARBA00022490"/>
    </source>
</evidence>
<dbReference type="HAMAP" id="MF_01114">
    <property type="entry name" value="RecX"/>
    <property type="match status" value="1"/>
</dbReference>
<evidence type="ECO:0000259" key="7">
    <source>
        <dbReference type="Pfam" id="PF21981"/>
    </source>
</evidence>
<comment type="similarity">
    <text evidence="2 5">Belongs to the RecX family.</text>
</comment>
<accession>A0A9E8HPF6</accession>
<protein>
    <recommendedName>
        <fullName evidence="3 5">Regulatory protein RecX</fullName>
    </recommendedName>
</protein>
<feature type="domain" description="RecX second three-helical" evidence="6">
    <location>
        <begin position="68"/>
        <end position="105"/>
    </location>
</feature>
<dbReference type="InterPro" id="IPR053924">
    <property type="entry name" value="RecX_HTH_2nd"/>
</dbReference>
<sequence>MNSSESGQERQEAPENEVLTDIRGRIIRALARREHSRYELKVKMTLKSFDSGLIDRVLDQLEFESLVSDERFAEAYCYHRKARGFGPVKIATELRERQVDNSLVDRYVDPTMADWFESASYQREKKFGASKIKDFADKAKQMRFLYQKGFTQDQISSAIGEVS</sequence>
<evidence type="ECO:0000259" key="6">
    <source>
        <dbReference type="Pfam" id="PF02631"/>
    </source>
</evidence>
<dbReference type="InterPro" id="IPR003783">
    <property type="entry name" value="Regulatory_RecX"/>
</dbReference>
<evidence type="ECO:0000313" key="9">
    <source>
        <dbReference type="EMBL" id="UZW76696.1"/>
    </source>
</evidence>
<dbReference type="InterPro" id="IPR053926">
    <property type="entry name" value="RecX_HTH_1st"/>
</dbReference>
<organism evidence="9 10">
    <name type="scientific">Alkalimarinus sediminis</name>
    <dbReference type="NCBI Taxonomy" id="1632866"/>
    <lineage>
        <taxon>Bacteria</taxon>
        <taxon>Pseudomonadati</taxon>
        <taxon>Pseudomonadota</taxon>
        <taxon>Gammaproteobacteria</taxon>
        <taxon>Alteromonadales</taxon>
        <taxon>Alteromonadaceae</taxon>
        <taxon>Alkalimarinus</taxon>
    </lineage>
</organism>
<dbReference type="KEGG" id="asem:NNL22_09010"/>
<comment type="function">
    <text evidence="5">Modulates RecA activity.</text>
</comment>
<dbReference type="InterPro" id="IPR036388">
    <property type="entry name" value="WH-like_DNA-bd_sf"/>
</dbReference>
<dbReference type="GO" id="GO:0006282">
    <property type="term" value="P:regulation of DNA repair"/>
    <property type="evidence" value="ECO:0007669"/>
    <property type="project" value="UniProtKB-UniRule"/>
</dbReference>
<dbReference type="PANTHER" id="PTHR33602">
    <property type="entry name" value="REGULATORY PROTEIN RECX FAMILY PROTEIN"/>
    <property type="match status" value="1"/>
</dbReference>